<dbReference type="STRING" id="529884.Rhola_00006710"/>
<dbReference type="KEGG" id="rla:Rhola_00006710"/>
<dbReference type="OrthoDB" id="8479889at2"/>
<dbReference type="Pfam" id="PF13829">
    <property type="entry name" value="DUF4191"/>
    <property type="match status" value="1"/>
</dbReference>
<feature type="transmembrane region" description="Helical" evidence="1">
    <location>
        <begin position="38"/>
        <end position="58"/>
    </location>
</feature>
<dbReference type="PATRIC" id="fig|529884.3.peg.638"/>
<organism evidence="2 3">
    <name type="scientific">Rhodoluna lacicola</name>
    <dbReference type="NCBI Taxonomy" id="529884"/>
    <lineage>
        <taxon>Bacteria</taxon>
        <taxon>Bacillati</taxon>
        <taxon>Actinomycetota</taxon>
        <taxon>Actinomycetes</taxon>
        <taxon>Micrococcales</taxon>
        <taxon>Microbacteriaceae</taxon>
        <taxon>Luna cluster</taxon>
        <taxon>Luna-1 subcluster</taxon>
        <taxon>Rhodoluna</taxon>
    </lineage>
</organism>
<dbReference type="HOGENOM" id="CLU_089257_0_0_11"/>
<dbReference type="AlphaFoldDB" id="A0A060JLK7"/>
<evidence type="ECO:0000256" key="1">
    <source>
        <dbReference type="SAM" id="Phobius"/>
    </source>
</evidence>
<dbReference type="RefSeq" id="WP_038502332.1">
    <property type="nucleotide sequence ID" value="NZ_CP007490.1"/>
</dbReference>
<gene>
    <name evidence="2" type="ORF">Rhola_00006710</name>
</gene>
<dbReference type="eggNOG" id="ENOG5031K3Y">
    <property type="taxonomic scope" value="Bacteria"/>
</dbReference>
<feature type="transmembrane region" description="Helical" evidence="1">
    <location>
        <begin position="64"/>
        <end position="87"/>
    </location>
</feature>
<keyword evidence="1" id="KW-0472">Membrane</keyword>
<evidence type="ECO:0008006" key="4">
    <source>
        <dbReference type="Google" id="ProtNLM"/>
    </source>
</evidence>
<dbReference type="EMBL" id="CP007490">
    <property type="protein sequence ID" value="AIC47478.1"/>
    <property type="molecule type" value="Genomic_DNA"/>
</dbReference>
<name>A0A060JLK7_9MICO</name>
<keyword evidence="3" id="KW-1185">Reference proteome</keyword>
<keyword evidence="1" id="KW-1133">Transmembrane helix</keyword>
<sequence length="237" mass="25779">MAKEAKTKNKDRSKKPQGQLAQMWTVYKMTAQQDKTSVLWAALAFLLVLGGFVAITSIAFPGNILNLVIFIILGVMFGIIAAMIVMGRKAERAAYSRIAGQLGAVGAVLSNIRRGWRSAEMPVAVNPRSQDAVYRAIGPAGVVLIGEGSRSRVKVLLEDERRKVLRVAPGAPVNFVYVTNDAESTALADLSRTLYKMKKSLNRSEISVVAKRLESLGMNIPIPKGIDPNKLGKMRRG</sequence>
<keyword evidence="1" id="KW-0812">Transmembrane</keyword>
<evidence type="ECO:0000313" key="2">
    <source>
        <dbReference type="EMBL" id="AIC47478.1"/>
    </source>
</evidence>
<accession>A0A060JLK7</accession>
<protein>
    <recommendedName>
        <fullName evidence="4">Integral membrane protein</fullName>
    </recommendedName>
</protein>
<evidence type="ECO:0000313" key="3">
    <source>
        <dbReference type="Proteomes" id="UP000067708"/>
    </source>
</evidence>
<dbReference type="InterPro" id="IPR025445">
    <property type="entry name" value="DUF4191"/>
</dbReference>
<reference evidence="2 3" key="1">
    <citation type="journal article" date="2014" name="Int. J. Syst. Evol. Microbiol.">
        <title>Rhodoluna lacicola gen. nov., sp. nov., a planktonic freshwater bacterium with stream-lined genome.</title>
        <authorList>
            <person name="Hahn M."/>
            <person name="Schmidt J."/>
            <person name="Taipale S.J."/>
            <person name="Doolittle W.F."/>
            <person name="Koll U."/>
        </authorList>
    </citation>
    <scope>NUCLEOTIDE SEQUENCE [LARGE SCALE GENOMIC DNA]</scope>
    <source>
        <strain evidence="2 3">MWH-Ta8</strain>
    </source>
</reference>
<proteinExistence type="predicted"/>
<dbReference type="Proteomes" id="UP000067708">
    <property type="component" value="Chromosome"/>
</dbReference>